<reference evidence="2" key="1">
    <citation type="submission" date="2015-01" db="EMBL/GenBank/DDBJ databases">
        <authorList>
            <person name="Paterson Steve"/>
        </authorList>
    </citation>
    <scope>NUCLEOTIDE SEQUENCE [LARGE SCALE GENOMIC DNA]</scope>
    <source>
        <strain evidence="2">OBR1</strain>
    </source>
</reference>
<dbReference type="STRING" id="1109412.BN1221_01155"/>
<dbReference type="Proteomes" id="UP000044377">
    <property type="component" value="Unassembled WGS sequence"/>
</dbReference>
<gene>
    <name evidence="1" type="ORF">BN1221_01155</name>
</gene>
<keyword evidence="2" id="KW-1185">Reference proteome</keyword>
<protein>
    <submittedName>
        <fullName evidence="1">Uncharacterized protein</fullName>
    </submittedName>
</protein>
<organism evidence="1 2">
    <name type="scientific">Brenneria goodwinii</name>
    <dbReference type="NCBI Taxonomy" id="1109412"/>
    <lineage>
        <taxon>Bacteria</taxon>
        <taxon>Pseudomonadati</taxon>
        <taxon>Pseudomonadota</taxon>
        <taxon>Gammaproteobacteria</taxon>
        <taxon>Enterobacterales</taxon>
        <taxon>Pectobacteriaceae</taxon>
        <taxon>Brenneria</taxon>
    </lineage>
</organism>
<dbReference type="AlphaFoldDB" id="A0A0G4JS33"/>
<proteinExistence type="predicted"/>
<evidence type="ECO:0000313" key="1">
    <source>
        <dbReference type="EMBL" id="CPR14825.1"/>
    </source>
</evidence>
<accession>A0A0G4JS33</accession>
<name>A0A0G4JS33_9GAMM</name>
<dbReference type="EMBL" id="CGIG01000001">
    <property type="protein sequence ID" value="CPR14825.1"/>
    <property type="molecule type" value="Genomic_DNA"/>
</dbReference>
<sequence>MSDGPENSVITERLLAATAMKTSKFIEKIRRIADMLYILQTYLCILSFGVKNHLAKSVVLEKTTCWQTGIKPADSLSDFVRSVGALA</sequence>
<evidence type="ECO:0000313" key="2">
    <source>
        <dbReference type="Proteomes" id="UP000044377"/>
    </source>
</evidence>